<evidence type="ECO:0000256" key="1">
    <source>
        <dbReference type="SAM" id="MobiDB-lite"/>
    </source>
</evidence>
<dbReference type="Pfam" id="PF10670">
    <property type="entry name" value="DUF4198"/>
    <property type="match status" value="1"/>
</dbReference>
<dbReference type="SUPFAM" id="SSF49478">
    <property type="entry name" value="Cna protein B-type domain"/>
    <property type="match status" value="1"/>
</dbReference>
<dbReference type="OrthoDB" id="5943at2"/>
<accession>A0A2D2AU80</accession>
<organism evidence="3 4">
    <name type="scientific">Caulobacter mirabilis</name>
    <dbReference type="NCBI Taxonomy" id="69666"/>
    <lineage>
        <taxon>Bacteria</taxon>
        <taxon>Pseudomonadati</taxon>
        <taxon>Pseudomonadota</taxon>
        <taxon>Alphaproteobacteria</taxon>
        <taxon>Caulobacterales</taxon>
        <taxon>Caulobacteraceae</taxon>
        <taxon>Caulobacter</taxon>
    </lineage>
</organism>
<dbReference type="InterPro" id="IPR019613">
    <property type="entry name" value="DUF4198"/>
</dbReference>
<dbReference type="RefSeq" id="WP_099620771.1">
    <property type="nucleotide sequence ID" value="NZ_CP024201.1"/>
</dbReference>
<feature type="region of interest" description="Disordered" evidence="1">
    <location>
        <begin position="240"/>
        <end position="264"/>
    </location>
</feature>
<dbReference type="Proteomes" id="UP000228945">
    <property type="component" value="Chromosome"/>
</dbReference>
<keyword evidence="4" id="KW-1185">Reference proteome</keyword>
<evidence type="ECO:0000313" key="3">
    <source>
        <dbReference type="EMBL" id="ATQ41515.1"/>
    </source>
</evidence>
<proteinExistence type="predicted"/>
<dbReference type="EMBL" id="CP024201">
    <property type="protein sequence ID" value="ATQ41515.1"/>
    <property type="molecule type" value="Genomic_DNA"/>
</dbReference>
<sequence length="264" mass="28247">MTNRTRLIAAACAVLLAAPASAWAHMPYLLPGQFELTGRDHVTVQAGFTEDAFIPDVVMKSDAWSVRGADGVTPITKVTYLRDLAVFEVETPKAGAYRISSGVRMGRKAKMYKAADGQWLMVGEGGPTPAGVEQVDVQSVTVAEVYVSKGEPTDAVLSPSGKGLELRPITHPNRIFAGEAAKFELLYDGKPLAGARVEVYRSAGVYDGRKALEPVTTDPAGRFSLTAPDAGTYMTLVRHRGPAPAGSETPYRSYSHSLTFEATQ</sequence>
<keyword evidence="2" id="KW-0732">Signal</keyword>
<protein>
    <submittedName>
        <fullName evidence="3">NAD+ synthetase</fullName>
    </submittedName>
</protein>
<name>A0A2D2AU80_9CAUL</name>
<dbReference type="KEGG" id="cmb:CSW64_03355"/>
<feature type="signal peptide" evidence="2">
    <location>
        <begin position="1"/>
        <end position="24"/>
    </location>
</feature>
<reference evidence="3 4" key="1">
    <citation type="submission" date="2017-10" db="EMBL/GenBank/DDBJ databases">
        <title>Genome sequence of Caulobacter mirabilis FWC38.</title>
        <authorList>
            <person name="Fiebig A."/>
            <person name="Crosson S."/>
        </authorList>
    </citation>
    <scope>NUCLEOTIDE SEQUENCE [LARGE SCALE GENOMIC DNA]</scope>
    <source>
        <strain evidence="3 4">FWC 38</strain>
    </source>
</reference>
<gene>
    <name evidence="3" type="ORF">CSW64_03355</name>
</gene>
<feature type="compositionally biased region" description="Polar residues" evidence="1">
    <location>
        <begin position="250"/>
        <end position="264"/>
    </location>
</feature>
<feature type="chain" id="PRO_5013628833" evidence="2">
    <location>
        <begin position="25"/>
        <end position="264"/>
    </location>
</feature>
<dbReference type="AlphaFoldDB" id="A0A2D2AU80"/>
<evidence type="ECO:0000313" key="4">
    <source>
        <dbReference type="Proteomes" id="UP000228945"/>
    </source>
</evidence>
<evidence type="ECO:0000256" key="2">
    <source>
        <dbReference type="SAM" id="SignalP"/>
    </source>
</evidence>